<reference evidence="4 5" key="1">
    <citation type="journal article" date="2004" name="Science">
        <title>The genome of the diatom Thalassiosira pseudonana: ecology, evolution, and metabolism.</title>
        <authorList>
            <person name="Armbrust E.V."/>
            <person name="Berges J.A."/>
            <person name="Bowler C."/>
            <person name="Green B.R."/>
            <person name="Martinez D."/>
            <person name="Putnam N.H."/>
            <person name="Zhou S."/>
            <person name="Allen A.E."/>
            <person name="Apt K.E."/>
            <person name="Bechner M."/>
            <person name="Brzezinski M.A."/>
            <person name="Chaal B.K."/>
            <person name="Chiovitti A."/>
            <person name="Davis A.K."/>
            <person name="Demarest M.S."/>
            <person name="Detter J.C."/>
            <person name="Glavina T."/>
            <person name="Goodstein D."/>
            <person name="Hadi M.Z."/>
            <person name="Hellsten U."/>
            <person name="Hildebrand M."/>
            <person name="Jenkins B.D."/>
            <person name="Jurka J."/>
            <person name="Kapitonov V.V."/>
            <person name="Kroger N."/>
            <person name="Lau W.W."/>
            <person name="Lane T.W."/>
            <person name="Larimer F.W."/>
            <person name="Lippmeier J.C."/>
            <person name="Lucas S."/>
            <person name="Medina M."/>
            <person name="Montsant A."/>
            <person name="Obornik M."/>
            <person name="Parker M.S."/>
            <person name="Palenik B."/>
            <person name="Pazour G.J."/>
            <person name="Richardson P.M."/>
            <person name="Rynearson T.A."/>
            <person name="Saito M.A."/>
            <person name="Schwartz D.C."/>
            <person name="Thamatrakoln K."/>
            <person name="Valentin K."/>
            <person name="Vardi A."/>
            <person name="Wilkerson F.P."/>
            <person name="Rokhsar D.S."/>
        </authorList>
    </citation>
    <scope>NUCLEOTIDE SEQUENCE [LARGE SCALE GENOMIC DNA]</scope>
    <source>
        <strain evidence="4 5">CCMP1335</strain>
    </source>
</reference>
<keyword evidence="5" id="KW-1185">Reference proteome</keyword>
<dbReference type="STRING" id="35128.B8BV10"/>
<dbReference type="InterPro" id="IPR018502">
    <property type="entry name" value="Annexin_repeat"/>
</dbReference>
<reference evidence="4 5" key="2">
    <citation type="journal article" date="2008" name="Nature">
        <title>The Phaeodactylum genome reveals the evolutionary history of diatom genomes.</title>
        <authorList>
            <person name="Bowler C."/>
            <person name="Allen A.E."/>
            <person name="Badger J.H."/>
            <person name="Grimwood J."/>
            <person name="Jabbari K."/>
            <person name="Kuo A."/>
            <person name="Maheswari U."/>
            <person name="Martens C."/>
            <person name="Maumus F."/>
            <person name="Otillar R.P."/>
            <person name="Rayko E."/>
            <person name="Salamov A."/>
            <person name="Vandepoele K."/>
            <person name="Beszteri B."/>
            <person name="Gruber A."/>
            <person name="Heijde M."/>
            <person name="Katinka M."/>
            <person name="Mock T."/>
            <person name="Valentin K."/>
            <person name="Verret F."/>
            <person name="Berges J.A."/>
            <person name="Brownlee C."/>
            <person name="Cadoret J.P."/>
            <person name="Chiovitti A."/>
            <person name="Choi C.J."/>
            <person name="Coesel S."/>
            <person name="De Martino A."/>
            <person name="Detter J.C."/>
            <person name="Durkin C."/>
            <person name="Falciatore A."/>
            <person name="Fournet J."/>
            <person name="Haruta M."/>
            <person name="Huysman M.J."/>
            <person name="Jenkins B.D."/>
            <person name="Jiroutova K."/>
            <person name="Jorgensen R.E."/>
            <person name="Joubert Y."/>
            <person name="Kaplan A."/>
            <person name="Kroger N."/>
            <person name="Kroth P.G."/>
            <person name="La Roche J."/>
            <person name="Lindquist E."/>
            <person name="Lommer M."/>
            <person name="Martin-Jezequel V."/>
            <person name="Lopez P.J."/>
            <person name="Lucas S."/>
            <person name="Mangogna M."/>
            <person name="McGinnis K."/>
            <person name="Medlin L.K."/>
            <person name="Montsant A."/>
            <person name="Oudot-Le Secq M.P."/>
            <person name="Napoli C."/>
            <person name="Obornik M."/>
            <person name="Parker M.S."/>
            <person name="Petit J.L."/>
            <person name="Porcel B.M."/>
            <person name="Poulsen N."/>
            <person name="Robison M."/>
            <person name="Rychlewski L."/>
            <person name="Rynearson T.A."/>
            <person name="Schmutz J."/>
            <person name="Shapiro H."/>
            <person name="Siaut M."/>
            <person name="Stanley M."/>
            <person name="Sussman M.R."/>
            <person name="Taylor A.R."/>
            <person name="Vardi A."/>
            <person name="von Dassow P."/>
            <person name="Vyverman W."/>
            <person name="Willis A."/>
            <person name="Wyrwicz L.S."/>
            <person name="Rokhsar D.S."/>
            <person name="Weissenbach J."/>
            <person name="Armbrust E.V."/>
            <person name="Green B.R."/>
            <person name="Van de Peer Y."/>
            <person name="Grigoriev I.V."/>
        </authorList>
    </citation>
    <scope>NUCLEOTIDE SEQUENCE [LARGE SCALE GENOMIC DNA]</scope>
    <source>
        <strain evidence="4 5">CCMP1335</strain>
    </source>
</reference>
<dbReference type="EMBL" id="CM000639">
    <property type="protein sequence ID" value="EED95377.1"/>
    <property type="molecule type" value="Genomic_DNA"/>
</dbReference>
<dbReference type="PaxDb" id="35128-Thaps268316"/>
<evidence type="ECO:0000256" key="2">
    <source>
        <dbReference type="ARBA" id="ARBA00022737"/>
    </source>
</evidence>
<dbReference type="eggNOG" id="KOG0819">
    <property type="taxonomic scope" value="Eukaryota"/>
</dbReference>
<accession>B8BV10</accession>
<dbReference type="Gene3D" id="1.10.220.10">
    <property type="entry name" value="Annexin"/>
    <property type="match status" value="3"/>
</dbReference>
<dbReference type="GO" id="GO:0005886">
    <property type="term" value="C:plasma membrane"/>
    <property type="evidence" value="ECO:0000318"/>
    <property type="project" value="GO_Central"/>
</dbReference>
<dbReference type="Pfam" id="PF00191">
    <property type="entry name" value="Annexin"/>
    <property type="match status" value="3"/>
</dbReference>
<evidence type="ECO:0000256" key="3">
    <source>
        <dbReference type="ARBA" id="ARBA00023216"/>
    </source>
</evidence>
<dbReference type="AlphaFoldDB" id="B8BV10"/>
<dbReference type="PANTHER" id="PTHR10502:SF102">
    <property type="entry name" value="ANNEXIN B11"/>
    <property type="match status" value="1"/>
</dbReference>
<dbReference type="OMA" id="FMENQEQ"/>
<dbReference type="PROSITE" id="PS51897">
    <property type="entry name" value="ANNEXIN_2"/>
    <property type="match status" value="2"/>
</dbReference>
<dbReference type="InParanoid" id="B8BV10"/>
<dbReference type="SMART" id="SM00335">
    <property type="entry name" value="ANX"/>
    <property type="match status" value="3"/>
</dbReference>
<dbReference type="GeneID" id="7443074"/>
<protein>
    <submittedName>
        <fullName evidence="4">Ca2+-dependent membrane-binding protein annexin</fullName>
    </submittedName>
</protein>
<comment type="similarity">
    <text evidence="1">Belongs to the annexin family.</text>
</comment>
<dbReference type="KEGG" id="tps:THAPSDRAFT_268316"/>
<dbReference type="SUPFAM" id="SSF47874">
    <property type="entry name" value="Annexin"/>
    <property type="match status" value="1"/>
</dbReference>
<dbReference type="Proteomes" id="UP000001449">
    <property type="component" value="Chromosome 2"/>
</dbReference>
<dbReference type="PRINTS" id="PR00196">
    <property type="entry name" value="ANNEXIN"/>
</dbReference>
<keyword evidence="3" id="KW-0041">Annexin</keyword>
<dbReference type="InterPro" id="IPR001464">
    <property type="entry name" value="Annexin"/>
</dbReference>
<dbReference type="HOGENOM" id="CLU_025300_0_3_1"/>
<sequence length="323" mass="35393">MTSLWPQACLFGNDADFPSDINDAVENIRKATKGFGTDEKALISALGALGPAQRALAAKRYEEEYEKNLAKLMSKECGGDFGEALQLLAQPIAEAEASIIRKACKGVGTTEKLVYETLCGRTNDEINAIKKAYYKLYGKDLNVVLAGELGGDLEALIMQCLQANEEEFNPDVHTEEKAKEDARLFDMAGRKKKLGTFQLICSSPAEYLKMVNLAYVERVGYSLARSLAKELGGDAKDAAVHTVNMKLKPVDTAVSIIESTMKGIGTDEYGLTVAVLRYQALLGSGCNAYEKEYGKSLEKRVKRELKGDFEKLIVEMIDADVKM</sequence>
<evidence type="ECO:0000313" key="5">
    <source>
        <dbReference type="Proteomes" id="UP000001449"/>
    </source>
</evidence>
<dbReference type="RefSeq" id="XP_002287934.1">
    <property type="nucleotide sequence ID" value="XM_002287898.1"/>
</dbReference>
<dbReference type="InterPro" id="IPR037104">
    <property type="entry name" value="Annexin_sf"/>
</dbReference>
<dbReference type="GO" id="GO:0005737">
    <property type="term" value="C:cytoplasm"/>
    <property type="evidence" value="ECO:0000318"/>
    <property type="project" value="GO_Central"/>
</dbReference>
<evidence type="ECO:0000256" key="1">
    <source>
        <dbReference type="ARBA" id="ARBA00007831"/>
    </source>
</evidence>
<name>B8BV10_THAPS</name>
<dbReference type="PANTHER" id="PTHR10502">
    <property type="entry name" value="ANNEXIN"/>
    <property type="match status" value="1"/>
</dbReference>
<dbReference type="GO" id="GO:0001786">
    <property type="term" value="F:phosphatidylserine binding"/>
    <property type="evidence" value="ECO:0000318"/>
    <property type="project" value="GO_Central"/>
</dbReference>
<dbReference type="GO" id="GO:0005544">
    <property type="term" value="F:calcium-dependent phospholipid binding"/>
    <property type="evidence" value="ECO:0000318"/>
    <property type="project" value="GO_Central"/>
</dbReference>
<proteinExistence type="inferred from homology"/>
<keyword evidence="2" id="KW-0677">Repeat</keyword>
<organism evidence="4 5">
    <name type="scientific">Thalassiosira pseudonana</name>
    <name type="common">Marine diatom</name>
    <name type="synonym">Cyclotella nana</name>
    <dbReference type="NCBI Taxonomy" id="35128"/>
    <lineage>
        <taxon>Eukaryota</taxon>
        <taxon>Sar</taxon>
        <taxon>Stramenopiles</taxon>
        <taxon>Ochrophyta</taxon>
        <taxon>Bacillariophyta</taxon>
        <taxon>Coscinodiscophyceae</taxon>
        <taxon>Thalassiosirophycidae</taxon>
        <taxon>Thalassiosirales</taxon>
        <taxon>Thalassiosiraceae</taxon>
        <taxon>Thalassiosira</taxon>
    </lineage>
</organism>
<evidence type="ECO:0000313" key="4">
    <source>
        <dbReference type="EMBL" id="EED95377.1"/>
    </source>
</evidence>
<gene>
    <name evidence="4" type="ORF">THAPSDRAFT_268316</name>
</gene>
<dbReference type="GO" id="GO:0005509">
    <property type="term" value="F:calcium ion binding"/>
    <property type="evidence" value="ECO:0007669"/>
    <property type="project" value="InterPro"/>
</dbReference>